<gene>
    <name evidence="2" type="ORF">TorRG33x02_246100</name>
</gene>
<sequence length="344" mass="38466">MESGSSMEWNFLLDEGEVGRVSSITVRGVINIGQWFLLAMVTPLASLAFGPLSQLKMQLSTRFALLLCAEEWSSFGSEAIAEHLSHDLPDILSSDDVYVTPGCLQAIEIIMAALARPGANEARAACTNLEVHHYDLIPERVWEIDLENVKALSDENTVAMVAEMARKLRFLVVAYEVYRHLTFGSSQFVPISDNLHSGICHLKPYKLILRAKKLPSDETLQDGAIPDILQKTKEEYFSKITDLLREAADTCYNAIKEIPFIDCPHKPEGSLFVMVKLNFSLLDDINDDLKLCLKLAQEESVVVLPGMVLGTKNWLRITLAIEPSLLEDGLGRRRAFCQRHAKKH</sequence>
<dbReference type="GO" id="GO:0006572">
    <property type="term" value="P:L-tyrosine catabolic process"/>
    <property type="evidence" value="ECO:0007669"/>
    <property type="project" value="TreeGrafter"/>
</dbReference>
<dbReference type="STRING" id="63057.A0A2P5DNI2"/>
<keyword evidence="2" id="KW-0808">Transferase</keyword>
<dbReference type="InterPro" id="IPR015421">
    <property type="entry name" value="PyrdxlP-dep_Trfase_major"/>
</dbReference>
<dbReference type="GO" id="GO:0030170">
    <property type="term" value="F:pyridoxal phosphate binding"/>
    <property type="evidence" value="ECO:0007669"/>
    <property type="project" value="InterPro"/>
</dbReference>
<evidence type="ECO:0000259" key="1">
    <source>
        <dbReference type="Pfam" id="PF00155"/>
    </source>
</evidence>
<keyword evidence="3" id="KW-1185">Reference proteome</keyword>
<dbReference type="OrthoDB" id="7042322at2759"/>
<evidence type="ECO:0000313" key="2">
    <source>
        <dbReference type="EMBL" id="PON74836.1"/>
    </source>
</evidence>
<dbReference type="AlphaFoldDB" id="A0A2P5DNI2"/>
<proteinExistence type="predicted"/>
<reference evidence="3" key="1">
    <citation type="submission" date="2016-06" db="EMBL/GenBank/DDBJ databases">
        <title>Parallel loss of symbiosis genes in relatives of nitrogen-fixing non-legume Parasponia.</title>
        <authorList>
            <person name="Van Velzen R."/>
            <person name="Holmer R."/>
            <person name="Bu F."/>
            <person name="Rutten L."/>
            <person name="Van Zeijl A."/>
            <person name="Liu W."/>
            <person name="Santuari L."/>
            <person name="Cao Q."/>
            <person name="Sharma T."/>
            <person name="Shen D."/>
            <person name="Roswanjaya Y."/>
            <person name="Wardhani T."/>
            <person name="Kalhor M.S."/>
            <person name="Jansen J."/>
            <person name="Van den Hoogen J."/>
            <person name="Gungor B."/>
            <person name="Hartog M."/>
            <person name="Hontelez J."/>
            <person name="Verver J."/>
            <person name="Yang W.-C."/>
            <person name="Schijlen E."/>
            <person name="Repin R."/>
            <person name="Schilthuizen M."/>
            <person name="Schranz E."/>
            <person name="Heidstra R."/>
            <person name="Miyata K."/>
            <person name="Fedorova E."/>
            <person name="Kohlen W."/>
            <person name="Bisseling T."/>
            <person name="Smit S."/>
            <person name="Geurts R."/>
        </authorList>
    </citation>
    <scope>NUCLEOTIDE SEQUENCE [LARGE SCALE GENOMIC DNA]</scope>
    <source>
        <strain evidence="3">cv. RG33-2</strain>
    </source>
</reference>
<protein>
    <submittedName>
        <fullName evidence="2">LL-diaminopimelate aminotransferase</fullName>
    </submittedName>
</protein>
<dbReference type="Pfam" id="PF00155">
    <property type="entry name" value="Aminotran_1_2"/>
    <property type="match status" value="1"/>
</dbReference>
<dbReference type="InterPro" id="IPR015424">
    <property type="entry name" value="PyrdxlP-dep_Trfase"/>
</dbReference>
<dbReference type="Gene3D" id="3.40.640.10">
    <property type="entry name" value="Type I PLP-dependent aspartate aminotransferase-like (Major domain)"/>
    <property type="match status" value="1"/>
</dbReference>
<feature type="domain" description="Aminotransferase class I/classII large" evidence="1">
    <location>
        <begin position="228"/>
        <end position="327"/>
    </location>
</feature>
<dbReference type="Gene3D" id="3.90.1150.10">
    <property type="entry name" value="Aspartate Aminotransferase, domain 1"/>
    <property type="match status" value="1"/>
</dbReference>
<name>A0A2P5DNI2_TREOI</name>
<comment type="caution">
    <text evidence="2">The sequence shown here is derived from an EMBL/GenBank/DDBJ whole genome shotgun (WGS) entry which is preliminary data.</text>
</comment>
<organism evidence="2 3">
    <name type="scientific">Trema orientale</name>
    <name type="common">Charcoal tree</name>
    <name type="synonym">Celtis orientalis</name>
    <dbReference type="NCBI Taxonomy" id="63057"/>
    <lineage>
        <taxon>Eukaryota</taxon>
        <taxon>Viridiplantae</taxon>
        <taxon>Streptophyta</taxon>
        <taxon>Embryophyta</taxon>
        <taxon>Tracheophyta</taxon>
        <taxon>Spermatophyta</taxon>
        <taxon>Magnoliopsida</taxon>
        <taxon>eudicotyledons</taxon>
        <taxon>Gunneridae</taxon>
        <taxon>Pentapetalae</taxon>
        <taxon>rosids</taxon>
        <taxon>fabids</taxon>
        <taxon>Rosales</taxon>
        <taxon>Cannabaceae</taxon>
        <taxon>Trema</taxon>
    </lineage>
</organism>
<keyword evidence="2" id="KW-0032">Aminotransferase</keyword>
<dbReference type="PANTHER" id="PTHR45744:SF11">
    <property type="entry name" value="TYROSINE AMINOTRANSFERASE"/>
    <property type="match status" value="1"/>
</dbReference>
<dbReference type="InterPro" id="IPR015422">
    <property type="entry name" value="PyrdxlP-dep_Trfase_small"/>
</dbReference>
<dbReference type="PANTHER" id="PTHR45744">
    <property type="entry name" value="TYROSINE AMINOTRANSFERASE"/>
    <property type="match status" value="1"/>
</dbReference>
<dbReference type="CDD" id="cd00609">
    <property type="entry name" value="AAT_like"/>
    <property type="match status" value="1"/>
</dbReference>
<dbReference type="InParanoid" id="A0A2P5DNI2"/>
<evidence type="ECO:0000313" key="3">
    <source>
        <dbReference type="Proteomes" id="UP000237000"/>
    </source>
</evidence>
<dbReference type="Proteomes" id="UP000237000">
    <property type="component" value="Unassembled WGS sequence"/>
</dbReference>
<dbReference type="InterPro" id="IPR004839">
    <property type="entry name" value="Aminotransferase_I/II_large"/>
</dbReference>
<dbReference type="GO" id="GO:0004838">
    <property type="term" value="F:L-tyrosine-2-oxoglutarate transaminase activity"/>
    <property type="evidence" value="ECO:0007669"/>
    <property type="project" value="TreeGrafter"/>
</dbReference>
<dbReference type="EMBL" id="JXTC01000259">
    <property type="protein sequence ID" value="PON74836.1"/>
    <property type="molecule type" value="Genomic_DNA"/>
</dbReference>
<accession>A0A2P5DNI2</accession>
<dbReference type="SUPFAM" id="SSF53383">
    <property type="entry name" value="PLP-dependent transferases"/>
    <property type="match status" value="1"/>
</dbReference>